<feature type="transmembrane region" description="Helical" evidence="2">
    <location>
        <begin position="145"/>
        <end position="166"/>
    </location>
</feature>
<evidence type="ECO:0000313" key="4">
    <source>
        <dbReference type="Proteomes" id="UP000326062"/>
    </source>
</evidence>
<keyword evidence="2" id="KW-1133">Transmembrane helix</keyword>
<evidence type="ECO:0008006" key="5">
    <source>
        <dbReference type="Google" id="ProtNLM"/>
    </source>
</evidence>
<organism evidence="3 4">
    <name type="scientific">Muntiacus reevesi</name>
    <name type="common">Reeves' muntjac</name>
    <name type="synonym">Cervus reevesi</name>
    <dbReference type="NCBI Taxonomy" id="9886"/>
    <lineage>
        <taxon>Eukaryota</taxon>
        <taxon>Metazoa</taxon>
        <taxon>Chordata</taxon>
        <taxon>Craniata</taxon>
        <taxon>Vertebrata</taxon>
        <taxon>Euteleostomi</taxon>
        <taxon>Mammalia</taxon>
        <taxon>Eutheria</taxon>
        <taxon>Laurasiatheria</taxon>
        <taxon>Artiodactyla</taxon>
        <taxon>Ruminantia</taxon>
        <taxon>Pecora</taxon>
        <taxon>Cervidae</taxon>
        <taxon>Muntiacinae</taxon>
        <taxon>Muntiacus</taxon>
    </lineage>
</organism>
<sequence>MLIAAILGIIAITTTTAVARIALHQSVHFVQEWHKDADVLWSTQQKIEEKLASQVADLQQSVILLGGQLVSLQKQLRLKCDWNYTSFFKLHLLNQGNITLDIQELQCDILDTFNKKLDVITGSSLFNAIAKGVPSLNPFKQIKSYGYGLISSCSVLLIILFCLCIVEKNKKEAAATVSLLDYSVIYKNKKGEIFN</sequence>
<dbReference type="PANTHER" id="PTHR34313:SF2">
    <property type="entry name" value="ENDOGENOUS RETROVIRUS GROUP K MEMBER 21 ENV POLYPROTEIN-LIKE"/>
    <property type="match status" value="1"/>
</dbReference>
<keyword evidence="2" id="KW-0812">Transmembrane</keyword>
<evidence type="ECO:0000256" key="1">
    <source>
        <dbReference type="ARBA" id="ARBA00004328"/>
    </source>
</evidence>
<proteinExistence type="predicted"/>
<reference evidence="3 4" key="1">
    <citation type="submission" date="2019-06" db="EMBL/GenBank/DDBJ databases">
        <title>Discovery of a novel chromosome fission-fusion reversal in muntjac.</title>
        <authorList>
            <person name="Mudd A.B."/>
            <person name="Bredeson J.V."/>
            <person name="Baum R."/>
            <person name="Hockemeyer D."/>
            <person name="Rokhsar D.S."/>
        </authorList>
    </citation>
    <scope>NUCLEOTIDE SEQUENCE [LARGE SCALE GENOMIC DNA]</scope>
    <source>
        <strain evidence="3">UCam_UCB_Mr</strain>
        <tissue evidence="3">Fibroblast cell line</tissue>
    </source>
</reference>
<keyword evidence="2" id="KW-0472">Membrane</keyword>
<dbReference type="Proteomes" id="UP000326062">
    <property type="component" value="Chromosome 2"/>
</dbReference>
<evidence type="ECO:0000256" key="2">
    <source>
        <dbReference type="SAM" id="Phobius"/>
    </source>
</evidence>
<evidence type="ECO:0000313" key="3">
    <source>
        <dbReference type="EMBL" id="KAB0384721.1"/>
    </source>
</evidence>
<accession>A0A5J5MVX8</accession>
<dbReference type="InterPro" id="IPR051255">
    <property type="entry name" value="Retroviral_env_glycoprotein"/>
</dbReference>
<gene>
    <name evidence="3" type="ORF">FD755_006638</name>
</gene>
<dbReference type="AlphaFoldDB" id="A0A5J5MVX8"/>
<comment type="subcellular location">
    <subcellularLocation>
        <location evidence="1">Virion</location>
    </subcellularLocation>
</comment>
<dbReference type="PANTHER" id="PTHR34313">
    <property type="entry name" value="ENDOGENOUS RETROVIRUS GROUP K MEMBER 113 ENV POLYPROTEIN-RELATED"/>
    <property type="match status" value="1"/>
</dbReference>
<comment type="caution">
    <text evidence="3">The sequence shown here is derived from an EMBL/GenBank/DDBJ whole genome shotgun (WGS) entry which is preliminary data.</text>
</comment>
<keyword evidence="4" id="KW-1185">Reference proteome</keyword>
<protein>
    <recommendedName>
        <fullName evidence="5">Retroviral envelope protein GP41-like domain-containing protein</fullName>
    </recommendedName>
</protein>
<dbReference type="EMBL" id="VCEB01000002">
    <property type="protein sequence ID" value="KAB0384721.1"/>
    <property type="molecule type" value="Genomic_DNA"/>
</dbReference>
<name>A0A5J5MVX8_MUNRE</name>